<dbReference type="RefSeq" id="WP_055336614.1">
    <property type="nucleotide sequence ID" value="NZ_CDNF01000025.1"/>
</dbReference>
<dbReference type="GO" id="GO:0018580">
    <property type="term" value="F:nitronate monooxygenase activity"/>
    <property type="evidence" value="ECO:0007669"/>
    <property type="project" value="InterPro"/>
</dbReference>
<comment type="function">
    <text evidence="1">Nitronate monooxygenase that uses molecular oxygen to catalyze the oxidative denitrification of alkyl nitronates. Acts on propionate 3-nitronate (P3N), the presumed physiological substrate. Probably functions in the detoxification of P3N, a metabolic poison produced by plants and fungi as a defense mechanism.</text>
</comment>
<protein>
    <recommendedName>
        <fullName evidence="2">Probable nitronate monooxygenase</fullName>
    </recommendedName>
</protein>
<name>A0A0C7PHW7_PARSO</name>
<dbReference type="OrthoDB" id="9778912at2"/>
<sequence length="316" mass="33729">MNRLCEILNIKYPIIQGGMAWVATAELAAGVSNAGGLGLIAAGNAPKEVIRDQIRKCRELTDKTFGVNVMLLSPFADEIIDLVIEEKVEVITTGAGNPAKYMDRLKEVNTKVIPVVPTIALAKRMEKYGADAVIVEGTEAGGHIGELTTMVLTPQVVSNVNIPVIAAGGIADGKGLAAVLCLGASGAQIGTRFICSDECIVHENYKQLILKSKDRDAIVTGRTTGHPVRTLKNKLAKDILNMEKEGVDPLDIDKKGIGSLRMAVIEGDLDNGSFMAGQIASYINDIKPCKEIIEDIMKEAKSIVSKIDINLEVSHG</sequence>
<dbReference type="Gene3D" id="3.20.20.70">
    <property type="entry name" value="Aldolase class I"/>
    <property type="match status" value="1"/>
</dbReference>
<dbReference type="CDD" id="cd04730">
    <property type="entry name" value="NPD_like"/>
    <property type="match status" value="1"/>
</dbReference>
<keyword evidence="5 7" id="KW-0560">Oxidoreductase</keyword>
<dbReference type="Proteomes" id="UP000049685">
    <property type="component" value="Unassembled WGS sequence"/>
</dbReference>
<dbReference type="EMBL" id="CDNY01000014">
    <property type="protein sequence ID" value="CEO34241.1"/>
    <property type="molecule type" value="Genomic_DNA"/>
</dbReference>
<dbReference type="Proteomes" id="UP000049127">
    <property type="component" value="Unassembled WGS sequence"/>
</dbReference>
<accession>A0A0C7PHW7</accession>
<evidence type="ECO:0000256" key="1">
    <source>
        <dbReference type="ARBA" id="ARBA00003535"/>
    </source>
</evidence>
<dbReference type="InterPro" id="IPR013785">
    <property type="entry name" value="Aldolase_TIM"/>
</dbReference>
<dbReference type="EMBL" id="CEKZ01000014">
    <property type="protein sequence ID" value="CEQ04684.1"/>
    <property type="molecule type" value="Genomic_DNA"/>
</dbReference>
<evidence type="ECO:0000256" key="5">
    <source>
        <dbReference type="ARBA" id="ARBA00023002"/>
    </source>
</evidence>
<proteinExistence type="predicted"/>
<evidence type="ECO:0000313" key="6">
    <source>
        <dbReference type="EMBL" id="CEO34241.1"/>
    </source>
</evidence>
<evidence type="ECO:0000313" key="8">
    <source>
        <dbReference type="Proteomes" id="UP000049127"/>
    </source>
</evidence>
<keyword evidence="4" id="KW-0288">FMN</keyword>
<reference evidence="8 9" key="2">
    <citation type="submission" date="2015-01" db="EMBL/GenBank/DDBJ databases">
        <authorList>
            <person name="Aslett A.Martin."/>
            <person name="De Silva Nishadi"/>
        </authorList>
    </citation>
    <scope>NUCLEOTIDE SEQUENCE [LARGE SCALE GENOMIC DNA]</scope>
    <source>
        <strain evidence="7 8">R28058</strain>
        <strain evidence="9">UMC4404</strain>
    </source>
</reference>
<dbReference type="InterPro" id="IPR004136">
    <property type="entry name" value="NMO"/>
</dbReference>
<keyword evidence="3" id="KW-0285">Flavoprotein</keyword>
<dbReference type="AlphaFoldDB" id="A0A0C7PHW7"/>
<evidence type="ECO:0000256" key="2">
    <source>
        <dbReference type="ARBA" id="ARBA00013457"/>
    </source>
</evidence>
<dbReference type="NCBIfam" id="TIGR03151">
    <property type="entry name" value="enACPred_II"/>
    <property type="match status" value="1"/>
</dbReference>
<dbReference type="KEGG" id="psor:RSJ16_14625"/>
<dbReference type="SUPFAM" id="SSF51412">
    <property type="entry name" value="Inosine monophosphate dehydrogenase (IMPDH)"/>
    <property type="match status" value="1"/>
</dbReference>
<evidence type="ECO:0000256" key="4">
    <source>
        <dbReference type="ARBA" id="ARBA00022643"/>
    </source>
</evidence>
<dbReference type="InterPro" id="IPR017569">
    <property type="entry name" value="Enoyl_ACP_red-II_put"/>
</dbReference>
<evidence type="ECO:0000313" key="9">
    <source>
        <dbReference type="Proteomes" id="UP000049685"/>
    </source>
</evidence>
<dbReference type="PANTHER" id="PTHR32332">
    <property type="entry name" value="2-NITROPROPANE DIOXYGENASE"/>
    <property type="match status" value="1"/>
</dbReference>
<organism evidence="7 8">
    <name type="scientific">Paraclostridium sordellii</name>
    <name type="common">Clostridium sordellii</name>
    <dbReference type="NCBI Taxonomy" id="1505"/>
    <lineage>
        <taxon>Bacteria</taxon>
        <taxon>Bacillati</taxon>
        <taxon>Bacillota</taxon>
        <taxon>Clostridia</taxon>
        <taxon>Peptostreptococcales</taxon>
        <taxon>Peptostreptococcaceae</taxon>
        <taxon>Paraclostridium</taxon>
    </lineage>
</organism>
<gene>
    <name evidence="7" type="primary">fabK</name>
    <name evidence="7" type="ORF">R28058_24021</name>
    <name evidence="6" type="ORF">UMC4404_19991</name>
</gene>
<reference evidence="6" key="1">
    <citation type="submission" date="2015-01" db="EMBL/GenBank/DDBJ databases">
        <authorList>
            <person name="Aslett M.A."/>
            <person name="De Silva N."/>
        </authorList>
    </citation>
    <scope>NUCLEOTIDE SEQUENCE</scope>
    <source>
        <strain evidence="6">UMC4404</strain>
    </source>
</reference>
<evidence type="ECO:0000313" key="7">
    <source>
        <dbReference type="EMBL" id="CEQ04684.1"/>
    </source>
</evidence>
<dbReference type="Pfam" id="PF03060">
    <property type="entry name" value="NMO"/>
    <property type="match status" value="2"/>
</dbReference>
<evidence type="ECO:0000256" key="3">
    <source>
        <dbReference type="ARBA" id="ARBA00022630"/>
    </source>
</evidence>
<dbReference type="PANTHER" id="PTHR32332:SF20">
    <property type="entry name" value="2-NITROPROPANE DIOXYGENASE-LIKE PROTEIN"/>
    <property type="match status" value="1"/>
</dbReference>